<dbReference type="PATRIC" id="fig|272844.11.peg.1089"/>
<evidence type="ECO:0000259" key="5">
    <source>
        <dbReference type="SMART" id="SM00859"/>
    </source>
</evidence>
<dbReference type="PANTHER" id="PTHR46718">
    <property type="entry name" value="ASPARTATE-SEMIALDEHYDE DEHYDROGENASE"/>
    <property type="match status" value="1"/>
</dbReference>
<dbReference type="Pfam" id="PF01118">
    <property type="entry name" value="Semialdhyde_dh"/>
    <property type="match status" value="1"/>
</dbReference>
<dbReference type="GO" id="GO:0050661">
    <property type="term" value="F:NADP binding"/>
    <property type="evidence" value="ECO:0007669"/>
    <property type="project" value="InterPro"/>
</dbReference>
<dbReference type="EMBL" id="HE613800">
    <property type="protein sequence ID" value="CCE70446.1"/>
    <property type="molecule type" value="Genomic_DNA"/>
</dbReference>
<gene>
    <name evidence="7" type="primary">asd</name>
    <name evidence="6" type="ORF">PAB1678</name>
</gene>
<evidence type="ECO:0000313" key="9">
    <source>
        <dbReference type="Proteomes" id="UP000009139"/>
    </source>
</evidence>
<dbReference type="SUPFAM" id="SSF55347">
    <property type="entry name" value="Glyceraldehyde-3-phosphate dehydrogenase-like, C-terminal domain"/>
    <property type="match status" value="1"/>
</dbReference>
<feature type="active site" description="Acyl-thioester intermediate" evidence="4">
    <location>
        <position position="143"/>
    </location>
</feature>
<proteinExistence type="inferred from homology"/>
<dbReference type="GO" id="GO:0009088">
    <property type="term" value="P:threonine biosynthetic process"/>
    <property type="evidence" value="ECO:0007669"/>
    <property type="project" value="TreeGrafter"/>
</dbReference>
<dbReference type="AlphaFoldDB" id="Q9UZV9"/>
<comment type="similarity">
    <text evidence="1">Belongs to the aspartate-semialdehyde dehydrogenase family.</text>
</comment>
<dbReference type="GO" id="GO:0051287">
    <property type="term" value="F:NAD binding"/>
    <property type="evidence" value="ECO:0007669"/>
    <property type="project" value="InterPro"/>
</dbReference>
<name>Q9UZV9_PYRAB</name>
<accession>Q9UZV9</accession>
<dbReference type="InterPro" id="IPR005676">
    <property type="entry name" value="Asp_semi-ald_DH_pep-lack"/>
</dbReference>
<reference evidence="6" key="3">
    <citation type="journal article" date="2001" name="Genome Res.">
        <title>Genome evolution at the genus level: comparison of three complete genomes of hyperthermophilic archaea.</title>
        <authorList>
            <person name="Lecompte O."/>
            <person name="Ripp R."/>
            <person name="Puzos-Barbe V."/>
            <person name="Duprat S."/>
            <person name="Heilig R."/>
            <person name="Dietrich J."/>
            <person name="Thierry J.C."/>
            <person name="Poch O."/>
        </authorList>
    </citation>
    <scope>NUCLEOTIDE SEQUENCE</scope>
    <source>
        <strain evidence="6">Orsay</strain>
    </source>
</reference>
<dbReference type="InterPro" id="IPR036291">
    <property type="entry name" value="NAD(P)-bd_dom_sf"/>
</dbReference>
<reference evidence="6 8" key="4">
    <citation type="journal article" date="2003" name="Mol. Microbiol.">
        <title>An integrated analysis of the genome of the hyperthermophilic archaeon Pyrococcus abyssi.</title>
        <authorList>
            <person name="Cohen G."/>
            <person name="Barbe V."/>
            <person name="Flament D."/>
            <person name="Galperin M."/>
            <person name="Heilig R."/>
            <person name="Ripp R."/>
            <person name="Lecompte O."/>
            <person name="Prieur D."/>
            <person name="Poch O."/>
            <person name="Quellerou J."/>
            <person name="Thierry J.C."/>
            <person name="Van der Oost J."/>
            <person name="Weissenbach J."/>
            <person name="Zivanovic Y."/>
            <person name="Forterre P."/>
        </authorList>
    </citation>
    <scope>NUCLEOTIDE SEQUENCE [LARGE SCALE GENOMIC DNA]</scope>
    <source>
        <strain evidence="8">GE5 / Orsay</strain>
        <strain evidence="6">Orsay</strain>
    </source>
</reference>
<feature type="active site" description="Proton acceptor" evidence="4">
    <location>
        <position position="235"/>
    </location>
</feature>
<dbReference type="eggNOG" id="arCOG00494">
    <property type="taxonomic scope" value="Archaea"/>
</dbReference>
<evidence type="ECO:0000256" key="1">
    <source>
        <dbReference type="ARBA" id="ARBA00010584"/>
    </source>
</evidence>
<evidence type="ECO:0000313" key="7">
    <source>
        <dbReference type="EMBL" id="CCE70446.1"/>
    </source>
</evidence>
<dbReference type="Pfam" id="PF02774">
    <property type="entry name" value="Semialdhyde_dhC"/>
    <property type="match status" value="1"/>
</dbReference>
<dbReference type="HOGENOM" id="CLU_049966_1_0_2"/>
<dbReference type="PANTHER" id="PTHR46718:SF1">
    <property type="entry name" value="ASPARTATE-SEMIALDEHYDE DEHYDROGENASE"/>
    <property type="match status" value="1"/>
</dbReference>
<keyword evidence="2" id="KW-0521">NADP</keyword>
<reference evidence="6" key="2">
    <citation type="journal article" date="2000" name="J. Mol. Biol.">
        <title>Archaeal homologs of eukaryotic methylation guide small nucleolar RNAs: lessons from the Pyrococcus genomes.</title>
        <authorList>
            <person name="Gaspin C."/>
            <person name="Cavaille J."/>
            <person name="Erauso G."/>
        </authorList>
    </citation>
    <scope>NUCLEOTIDE SEQUENCE</scope>
    <source>
        <strain evidence="6">Orsay</strain>
    </source>
</reference>
<dbReference type="EMBL" id="AJ248286">
    <property type="protein sequence ID" value="CAB49947.1"/>
    <property type="molecule type" value="Genomic_DNA"/>
</dbReference>
<dbReference type="NCBIfam" id="TIGR00978">
    <property type="entry name" value="asd_EA"/>
    <property type="match status" value="1"/>
</dbReference>
<evidence type="ECO:0000256" key="4">
    <source>
        <dbReference type="PIRSR" id="PIRSR000148-1"/>
    </source>
</evidence>
<dbReference type="KEGG" id="pab:PAB1678"/>
<dbReference type="SMART" id="SM00859">
    <property type="entry name" value="Semialdhyde_dh"/>
    <property type="match status" value="1"/>
</dbReference>
<sequence>MKRVAVLGATGLVGRTFVKLLGGHPWFKVEKLIASEKSAGKKYGDLVEDSPEEFRDYYVISLNEFLENPGVDLVFNALPASISRDVEEKLAQEIPVFTNARAHRYDEDVPILVPEVNKDHLKLVEVQRKRRGWKGFIVTNPNCSTAILTLSLAPLRNFGIKKVRVATMQAISGAGFSGLSAYAIQDNVIPFISGEEWKIENESKKIMGKLKGDEIEPASFDVIAIATRVPVIHGHTEAVFVELENPDIKSIREAIENFDPLKDLKLPSYEKPIVYTEIPQPRLHRDRGRGLTVTVGRLERTSEGVKYVALGHNLVRGAAGGSVLNAELAYKLKII</sequence>
<dbReference type="Proteomes" id="UP000000810">
    <property type="component" value="Chromosome"/>
</dbReference>
<dbReference type="CDD" id="cd18130">
    <property type="entry name" value="ASADH_C_arch_fung_like"/>
    <property type="match status" value="1"/>
</dbReference>
<organism evidence="6 8">
    <name type="scientific">Pyrococcus abyssi (strain GE5 / Orsay)</name>
    <dbReference type="NCBI Taxonomy" id="272844"/>
    <lineage>
        <taxon>Archaea</taxon>
        <taxon>Methanobacteriati</taxon>
        <taxon>Methanobacteriota</taxon>
        <taxon>Thermococci</taxon>
        <taxon>Thermococcales</taxon>
        <taxon>Thermococcaceae</taxon>
        <taxon>Pyrococcus</taxon>
    </lineage>
</organism>
<dbReference type="GO" id="GO:0046983">
    <property type="term" value="F:protein dimerization activity"/>
    <property type="evidence" value="ECO:0007669"/>
    <property type="project" value="InterPro"/>
</dbReference>
<dbReference type="SUPFAM" id="SSF51735">
    <property type="entry name" value="NAD(P)-binding Rossmann-fold domains"/>
    <property type="match status" value="1"/>
</dbReference>
<evidence type="ECO:0000313" key="8">
    <source>
        <dbReference type="Proteomes" id="UP000000810"/>
    </source>
</evidence>
<dbReference type="STRING" id="272844.PAB1678"/>
<reference evidence="7 9" key="5">
    <citation type="journal article" date="2012" name="Curr. Microbiol.">
        <title>Re-annotation of two hyperthermophilic archaea Pyrococcus abyssi GE5 and Pyrococcus furiosus DSM 3638.</title>
        <authorList>
            <person name="Gao J."/>
            <person name="Wang J."/>
        </authorList>
    </citation>
    <scope>GENOME REANNOTATION</scope>
    <source>
        <strain evidence="7">GE5</strain>
        <strain evidence="9">GE5 / Orsay</strain>
    </source>
</reference>
<dbReference type="RefSeq" id="WP_010868154.1">
    <property type="nucleotide sequence ID" value="NC_000868.1"/>
</dbReference>
<feature type="domain" description="Semialdehyde dehydrogenase NAD-binding" evidence="5">
    <location>
        <begin position="3"/>
        <end position="124"/>
    </location>
</feature>
<dbReference type="Proteomes" id="UP000009139">
    <property type="component" value="Chromosome"/>
</dbReference>
<dbReference type="GO" id="GO:0009086">
    <property type="term" value="P:methionine biosynthetic process"/>
    <property type="evidence" value="ECO:0007669"/>
    <property type="project" value="UniProtKB-ARBA"/>
</dbReference>
<keyword evidence="3" id="KW-0560">Oxidoreductase</keyword>
<dbReference type="InterPro" id="IPR012280">
    <property type="entry name" value="Semialdhyde_DH_dimer_dom"/>
</dbReference>
<dbReference type="Gene3D" id="3.30.360.10">
    <property type="entry name" value="Dihydrodipicolinate Reductase, domain 2"/>
    <property type="match status" value="1"/>
</dbReference>
<dbReference type="OrthoDB" id="38238at2157"/>
<dbReference type="Gene3D" id="3.40.50.720">
    <property type="entry name" value="NAD(P)-binding Rossmann-like Domain"/>
    <property type="match status" value="1"/>
</dbReference>
<evidence type="ECO:0000313" key="6">
    <source>
        <dbReference type="EMBL" id="CAB49947.1"/>
    </source>
</evidence>
<dbReference type="InterPro" id="IPR000534">
    <property type="entry name" value="Semialdehyde_DH_NAD-bd"/>
</dbReference>
<keyword evidence="8" id="KW-1185">Reference proteome</keyword>
<dbReference type="GO" id="GO:0004073">
    <property type="term" value="F:aspartate-semialdehyde dehydrogenase activity"/>
    <property type="evidence" value="ECO:0007669"/>
    <property type="project" value="UniProtKB-ARBA"/>
</dbReference>
<evidence type="ECO:0000256" key="3">
    <source>
        <dbReference type="ARBA" id="ARBA00023002"/>
    </source>
</evidence>
<protein>
    <submittedName>
        <fullName evidence="6 7">Aspartate-semialdehyde dehydrogenase</fullName>
    </submittedName>
</protein>
<dbReference type="CDD" id="cd02315">
    <property type="entry name" value="ScASADH_like_N"/>
    <property type="match status" value="1"/>
</dbReference>
<dbReference type="PIRSF" id="PIRSF000148">
    <property type="entry name" value="ASA_dh"/>
    <property type="match status" value="1"/>
</dbReference>
<dbReference type="InterPro" id="IPR051823">
    <property type="entry name" value="ASADH-related"/>
</dbReference>
<dbReference type="NCBIfam" id="NF006416">
    <property type="entry name" value="PRK08664.1"/>
    <property type="match status" value="1"/>
</dbReference>
<evidence type="ECO:0000256" key="2">
    <source>
        <dbReference type="ARBA" id="ARBA00022857"/>
    </source>
</evidence>
<dbReference type="PIR" id="F75080">
    <property type="entry name" value="F75080"/>
</dbReference>
<reference evidence="6" key="1">
    <citation type="submission" date="1999-07" db="EMBL/GenBank/DDBJ databases">
        <authorList>
            <person name="Genoscope"/>
        </authorList>
    </citation>
    <scope>NUCLEOTIDE SEQUENCE</scope>
    <source>
        <strain evidence="6">Orsay</strain>
    </source>
</reference>